<evidence type="ECO:0000256" key="5">
    <source>
        <dbReference type="ARBA" id="ARBA00038359"/>
    </source>
</evidence>
<evidence type="ECO:0000256" key="1">
    <source>
        <dbReference type="ARBA" id="ARBA00004141"/>
    </source>
</evidence>
<evidence type="ECO:0000313" key="10">
    <source>
        <dbReference type="Proteomes" id="UP001390339"/>
    </source>
</evidence>
<evidence type="ECO:0000256" key="2">
    <source>
        <dbReference type="ARBA" id="ARBA00022692"/>
    </source>
</evidence>
<dbReference type="EMBL" id="JAPCWZ010000002">
    <property type="protein sequence ID" value="KAK8876747.1"/>
    <property type="molecule type" value="Genomic_DNA"/>
</dbReference>
<feature type="compositionally biased region" description="Basic and acidic residues" evidence="6">
    <location>
        <begin position="423"/>
        <end position="435"/>
    </location>
</feature>
<dbReference type="PANTHER" id="PTHR33048:SF2">
    <property type="entry name" value="SRPK"/>
    <property type="match status" value="1"/>
</dbReference>
<keyword evidence="3 7" id="KW-1133">Transmembrane helix</keyword>
<name>A0ABR2JFR2_9PEZI</name>
<evidence type="ECO:0000259" key="8">
    <source>
        <dbReference type="Pfam" id="PF20684"/>
    </source>
</evidence>
<evidence type="ECO:0000256" key="7">
    <source>
        <dbReference type="SAM" id="Phobius"/>
    </source>
</evidence>
<keyword evidence="10" id="KW-1185">Reference proteome</keyword>
<dbReference type="Proteomes" id="UP001390339">
    <property type="component" value="Unassembled WGS sequence"/>
</dbReference>
<feature type="transmembrane region" description="Helical" evidence="7">
    <location>
        <begin position="145"/>
        <end position="165"/>
    </location>
</feature>
<feature type="transmembrane region" description="Helical" evidence="7">
    <location>
        <begin position="110"/>
        <end position="133"/>
    </location>
</feature>
<feature type="domain" description="Rhodopsin" evidence="8">
    <location>
        <begin position="39"/>
        <end position="283"/>
    </location>
</feature>
<feature type="transmembrane region" description="Helical" evidence="7">
    <location>
        <begin position="228"/>
        <end position="252"/>
    </location>
</feature>
<sequence length="435" mass="47902">MDVDAAAAAMQAAIMAAVHAAITEIWTLYGIGSTLIACRLFVRLKMVGFRGLQPDDYIALWVFVVYTSVSVVGHVLILDAGGKHTSQLSPQDRINLPESDYALFEYGTKLFLVGETLYMGVVWSLKLCMAFFYRRLVRGLWSEKLILPLIGGICATFLAGIITVYTTCVPVSKQWQILPDPGPLCVPQNPWVMITVLCLNLATDVCILSLPIPVLARMQTTTFRKIGLVFLFGLGAFTMVAAVLRIVSIFVLKQESAGALWSIREDFIAVVVTQAPMVYPLFGRRFWTSAYGTGSASKGESYYKHKSGPGESHELRSGGQQHSRKAKDPYSLTQLGITQVGGSESQEEMIAEPPNQAEAAAMAAAAAAANENAMHNRNLNQNQNPNFSRTLSAPKMRVPPERRVVVQQTVTTSVSPRQQQIDAEDRRRMEQPWEI</sequence>
<reference evidence="9 10" key="1">
    <citation type="journal article" date="2024" name="IMA Fungus">
        <title>Apiospora arundinis, a panoply of carbohydrate-active enzymes and secondary metabolites.</title>
        <authorList>
            <person name="Sorensen T."/>
            <person name="Petersen C."/>
            <person name="Muurmann A.T."/>
            <person name="Christiansen J.V."/>
            <person name="Brundto M.L."/>
            <person name="Overgaard C.K."/>
            <person name="Boysen A.T."/>
            <person name="Wollenberg R.D."/>
            <person name="Larsen T.O."/>
            <person name="Sorensen J.L."/>
            <person name="Nielsen K.L."/>
            <person name="Sondergaard T.E."/>
        </authorList>
    </citation>
    <scope>NUCLEOTIDE SEQUENCE [LARGE SCALE GENOMIC DNA]</scope>
    <source>
        <strain evidence="9 10">AAU 773</strain>
    </source>
</reference>
<evidence type="ECO:0000256" key="6">
    <source>
        <dbReference type="SAM" id="MobiDB-lite"/>
    </source>
</evidence>
<comment type="subcellular location">
    <subcellularLocation>
        <location evidence="1">Membrane</location>
        <topology evidence="1">Multi-pass membrane protein</topology>
    </subcellularLocation>
</comment>
<evidence type="ECO:0000313" key="9">
    <source>
        <dbReference type="EMBL" id="KAK8876747.1"/>
    </source>
</evidence>
<feature type="region of interest" description="Disordered" evidence="6">
    <location>
        <begin position="408"/>
        <end position="435"/>
    </location>
</feature>
<evidence type="ECO:0000256" key="3">
    <source>
        <dbReference type="ARBA" id="ARBA00022989"/>
    </source>
</evidence>
<protein>
    <submittedName>
        <fullName evidence="9">Integral membrane protein PTH11</fullName>
    </submittedName>
</protein>
<evidence type="ECO:0000256" key="4">
    <source>
        <dbReference type="ARBA" id="ARBA00023136"/>
    </source>
</evidence>
<organism evidence="9 10">
    <name type="scientific">Apiospora arundinis</name>
    <dbReference type="NCBI Taxonomy" id="335852"/>
    <lineage>
        <taxon>Eukaryota</taxon>
        <taxon>Fungi</taxon>
        <taxon>Dikarya</taxon>
        <taxon>Ascomycota</taxon>
        <taxon>Pezizomycotina</taxon>
        <taxon>Sordariomycetes</taxon>
        <taxon>Xylariomycetidae</taxon>
        <taxon>Amphisphaeriales</taxon>
        <taxon>Apiosporaceae</taxon>
        <taxon>Apiospora</taxon>
    </lineage>
</organism>
<feature type="transmembrane region" description="Helical" evidence="7">
    <location>
        <begin position="58"/>
        <end position="78"/>
    </location>
</feature>
<feature type="region of interest" description="Disordered" evidence="6">
    <location>
        <begin position="294"/>
        <end position="332"/>
    </location>
</feature>
<comment type="caution">
    <text evidence="9">The sequence shown here is derived from an EMBL/GenBank/DDBJ whole genome shotgun (WGS) entry which is preliminary data.</text>
</comment>
<accession>A0ABR2JFR2</accession>
<proteinExistence type="inferred from homology"/>
<feature type="transmembrane region" description="Helical" evidence="7">
    <location>
        <begin position="191"/>
        <end position="216"/>
    </location>
</feature>
<dbReference type="Pfam" id="PF20684">
    <property type="entry name" value="Fung_rhodopsin"/>
    <property type="match status" value="1"/>
</dbReference>
<dbReference type="InterPro" id="IPR052337">
    <property type="entry name" value="SAT4-like"/>
</dbReference>
<keyword evidence="4 7" id="KW-0472">Membrane</keyword>
<keyword evidence="2 7" id="KW-0812">Transmembrane</keyword>
<gene>
    <name evidence="9" type="ORF">PGQ11_001693</name>
</gene>
<feature type="transmembrane region" description="Helical" evidence="7">
    <location>
        <begin position="12"/>
        <end position="37"/>
    </location>
</feature>
<dbReference type="PANTHER" id="PTHR33048">
    <property type="entry name" value="PTH11-LIKE INTEGRAL MEMBRANE PROTEIN (AFU_ORTHOLOGUE AFUA_5G11245)"/>
    <property type="match status" value="1"/>
</dbReference>
<feature type="compositionally biased region" description="Low complexity" evidence="6">
    <location>
        <begin position="408"/>
        <end position="420"/>
    </location>
</feature>
<comment type="similarity">
    <text evidence="5">Belongs to the SAT4 family.</text>
</comment>
<dbReference type="InterPro" id="IPR049326">
    <property type="entry name" value="Rhodopsin_dom_fungi"/>
</dbReference>